<evidence type="ECO:0000313" key="3">
    <source>
        <dbReference type="Proteomes" id="UP000198409"/>
    </source>
</evidence>
<accession>A0A238YEE7</accession>
<evidence type="ECO:0000313" key="2">
    <source>
        <dbReference type="EMBL" id="SNR69332.1"/>
    </source>
</evidence>
<dbReference type="Proteomes" id="UP000198409">
    <property type="component" value="Unassembled WGS sequence"/>
</dbReference>
<reference evidence="3" key="1">
    <citation type="submission" date="2017-06" db="EMBL/GenBank/DDBJ databases">
        <authorList>
            <person name="Varghese N."/>
            <person name="Submissions S."/>
        </authorList>
    </citation>
    <scope>NUCLEOTIDE SEQUENCE [LARGE SCALE GENOMIC DNA]</scope>
    <source>
        <strain evidence="3">DSM 26170</strain>
    </source>
</reference>
<dbReference type="AlphaFoldDB" id="A0A238YEE7"/>
<gene>
    <name evidence="2" type="ORF">SAMN06265378_11761</name>
</gene>
<evidence type="ECO:0008006" key="4">
    <source>
        <dbReference type="Google" id="ProtNLM"/>
    </source>
</evidence>
<protein>
    <recommendedName>
        <fullName evidence="4">DUF2946 domain-containing protein</fullName>
    </recommendedName>
</protein>
<evidence type="ECO:0000256" key="1">
    <source>
        <dbReference type="SAM" id="MobiDB-lite"/>
    </source>
</evidence>
<name>A0A238YEE7_9RHOB</name>
<organism evidence="2 3">
    <name type="scientific">Paracoccus sediminis</name>
    <dbReference type="NCBI Taxonomy" id="1214787"/>
    <lineage>
        <taxon>Bacteria</taxon>
        <taxon>Pseudomonadati</taxon>
        <taxon>Pseudomonadota</taxon>
        <taxon>Alphaproteobacteria</taxon>
        <taxon>Rhodobacterales</taxon>
        <taxon>Paracoccaceae</taxon>
        <taxon>Paracoccus</taxon>
    </lineage>
</organism>
<proteinExistence type="predicted"/>
<feature type="region of interest" description="Disordered" evidence="1">
    <location>
        <begin position="125"/>
        <end position="144"/>
    </location>
</feature>
<sequence>MIPQWRRVLGGRARALELALRAVLVGAFVVGLWPLMAAPPVQADPEAACMSAFSMAGHAGYLCMRHEDTGVALLDDESRMTHPGSGNLGAIVCKMYCIGGAPEPLLSPPDGRVLRLLPRWRLVKETEPPSHGGVPPRRPPRTTV</sequence>
<dbReference type="EMBL" id="FZNM01000017">
    <property type="protein sequence ID" value="SNR69332.1"/>
    <property type="molecule type" value="Genomic_DNA"/>
</dbReference>